<dbReference type="EMBL" id="SMCS01000003">
    <property type="protein sequence ID" value="TCV94663.1"/>
    <property type="molecule type" value="Genomic_DNA"/>
</dbReference>
<dbReference type="RefSeq" id="WP_132143185.1">
    <property type="nucleotide sequence ID" value="NZ_SMCS01000003.1"/>
</dbReference>
<organism evidence="1 2">
    <name type="scientific">Luteibacter rhizovicinus</name>
    <dbReference type="NCBI Taxonomy" id="242606"/>
    <lineage>
        <taxon>Bacteria</taxon>
        <taxon>Pseudomonadati</taxon>
        <taxon>Pseudomonadota</taxon>
        <taxon>Gammaproteobacteria</taxon>
        <taxon>Lysobacterales</taxon>
        <taxon>Rhodanobacteraceae</taxon>
        <taxon>Luteibacter</taxon>
    </lineage>
</organism>
<dbReference type="AlphaFoldDB" id="A0A4R3YU24"/>
<name>A0A4R3YU24_9GAMM</name>
<reference evidence="1 2" key="1">
    <citation type="submission" date="2019-03" db="EMBL/GenBank/DDBJ databases">
        <title>Above-ground endophytic microbial communities from plants in different locations in the United States.</title>
        <authorList>
            <person name="Frank C."/>
        </authorList>
    </citation>
    <scope>NUCLEOTIDE SEQUENCE [LARGE SCALE GENOMIC DNA]</scope>
    <source>
        <strain evidence="1 2">LP_13_YM</strain>
    </source>
</reference>
<keyword evidence="2" id="KW-1185">Reference proteome</keyword>
<evidence type="ECO:0000313" key="2">
    <source>
        <dbReference type="Proteomes" id="UP000295645"/>
    </source>
</evidence>
<evidence type="ECO:0000313" key="1">
    <source>
        <dbReference type="EMBL" id="TCV94663.1"/>
    </source>
</evidence>
<protein>
    <recommendedName>
        <fullName evidence="3">Zn-binding protein involved in type VI secretion</fullName>
    </recommendedName>
</protein>
<gene>
    <name evidence="1" type="ORF">EC912_103148</name>
</gene>
<accession>A0A4R3YU24</accession>
<evidence type="ECO:0008006" key="3">
    <source>
        <dbReference type="Google" id="ProtNLM"/>
    </source>
</evidence>
<sequence length="105" mass="10335">MPGPILHVGATVLCTHGGQATPGAPVPRVMVSGQPVATMAVPYVIAGCPFVAPAPGPCVTGQWVVGAVRVMAMGQPVAIQSGVSVCAPSGTPMLPIVAQIRAVAT</sequence>
<dbReference type="OrthoDB" id="675629at2"/>
<comment type="caution">
    <text evidence="1">The sequence shown here is derived from an EMBL/GenBank/DDBJ whole genome shotgun (WGS) entry which is preliminary data.</text>
</comment>
<proteinExistence type="predicted"/>
<dbReference type="Proteomes" id="UP000295645">
    <property type="component" value="Unassembled WGS sequence"/>
</dbReference>